<protein>
    <submittedName>
        <fullName evidence="3">Outer membrane lipoprotein-sorting protein</fullName>
    </submittedName>
</protein>
<evidence type="ECO:0000313" key="3">
    <source>
        <dbReference type="EMBL" id="HDD35717.1"/>
    </source>
</evidence>
<evidence type="ECO:0000259" key="2">
    <source>
        <dbReference type="Pfam" id="PF17131"/>
    </source>
</evidence>
<keyword evidence="1" id="KW-0732">Signal</keyword>
<name>A0A7V0NEY4_DESA2</name>
<dbReference type="InterPro" id="IPR033399">
    <property type="entry name" value="TP_0789-like"/>
</dbReference>
<comment type="caution">
    <text evidence="3">The sequence shown here is derived from an EMBL/GenBank/DDBJ whole genome shotgun (WGS) entry which is preliminary data.</text>
</comment>
<organism evidence="3">
    <name type="scientific">Desulfofervidus auxilii</name>
    <dbReference type="NCBI Taxonomy" id="1621989"/>
    <lineage>
        <taxon>Bacteria</taxon>
        <taxon>Pseudomonadati</taxon>
        <taxon>Thermodesulfobacteriota</taxon>
        <taxon>Candidatus Desulfofervidia</taxon>
        <taxon>Candidatus Desulfofervidales</taxon>
        <taxon>Candidatus Desulfofervidaceae</taxon>
        <taxon>Candidatus Desulfofervidus</taxon>
    </lineage>
</organism>
<keyword evidence="3" id="KW-0449">Lipoprotein</keyword>
<reference evidence="3" key="1">
    <citation type="journal article" date="2020" name="mSystems">
        <title>Genome- and Community-Level Interaction Insights into Carbon Utilization and Element Cycling Functions of Hydrothermarchaeota in Hydrothermal Sediment.</title>
        <authorList>
            <person name="Zhou Z."/>
            <person name="Liu Y."/>
            <person name="Xu W."/>
            <person name="Pan J."/>
            <person name="Luo Z.H."/>
            <person name="Li M."/>
        </authorList>
    </citation>
    <scope>NUCLEOTIDE SEQUENCE [LARGE SCALE GENOMIC DNA]</scope>
    <source>
        <strain evidence="3">HyVt-113</strain>
    </source>
</reference>
<sequence>MRRFLLTVCFLVLWSSFAFSATCRPPDLPSNPTIEQIMKRWFDIKFTRYADDAIYIGQIVMIDKTGFRRTKKWIRRRLIMRGKKGIDYKDLVVMTYPEYTKGLAVLTWAYLDVRKQNDIWLWLPSLKKVRKISQAEEDDAFLGSEFTVEDITTRRYGYETYKLLGEDTFPGYTSHFDKKTYFKGTPCYKIKGIPKKKDWYYSYRIMWVDKKTGIPIFDEFYDKAGRKFKVFLRYYFTPEDDCWVARLWEIYNFRTGHTDCVDIKEYKFNIGLKERHFSPRILERMEW</sequence>
<dbReference type="Gene3D" id="2.50.20.10">
    <property type="entry name" value="Lipoprotein localisation LolA/LolB/LppX"/>
    <property type="match status" value="1"/>
</dbReference>
<evidence type="ECO:0000256" key="1">
    <source>
        <dbReference type="SAM" id="SignalP"/>
    </source>
</evidence>
<gene>
    <name evidence="3" type="ORF">ENF30_02835</name>
</gene>
<feature type="chain" id="PRO_5030739547" evidence="1">
    <location>
        <begin position="21"/>
        <end position="287"/>
    </location>
</feature>
<feature type="signal peptide" evidence="1">
    <location>
        <begin position="1"/>
        <end position="20"/>
    </location>
</feature>
<feature type="domain" description="Uncharacterized protein TP-0789" evidence="2">
    <location>
        <begin position="89"/>
        <end position="284"/>
    </location>
</feature>
<accession>A0A7V0NEY4</accession>
<dbReference type="AlphaFoldDB" id="A0A7V0NEY4"/>
<dbReference type="CDD" id="cd16329">
    <property type="entry name" value="LolA_like"/>
    <property type="match status" value="1"/>
</dbReference>
<proteinExistence type="predicted"/>
<dbReference type="EMBL" id="DQWQ01000123">
    <property type="protein sequence ID" value="HDD35717.1"/>
    <property type="molecule type" value="Genomic_DNA"/>
</dbReference>
<dbReference type="Proteomes" id="UP000885706">
    <property type="component" value="Unassembled WGS sequence"/>
</dbReference>
<dbReference type="Pfam" id="PF17131">
    <property type="entry name" value="LolA_like"/>
    <property type="match status" value="1"/>
</dbReference>